<feature type="transmembrane region" description="Helical" evidence="1">
    <location>
        <begin position="362"/>
        <end position="381"/>
    </location>
</feature>
<dbReference type="PANTHER" id="PTHR22911">
    <property type="entry name" value="ACYL-MALONYL CONDENSING ENZYME-RELATED"/>
    <property type="match status" value="1"/>
</dbReference>
<feature type="transmembrane region" description="Helical" evidence="1">
    <location>
        <begin position="477"/>
        <end position="499"/>
    </location>
</feature>
<proteinExistence type="predicted"/>
<protein>
    <recommendedName>
        <fullName evidence="4">EamA domain-containing protein</fullName>
    </recommendedName>
</protein>
<dbReference type="GO" id="GO:0016020">
    <property type="term" value="C:membrane"/>
    <property type="evidence" value="ECO:0007669"/>
    <property type="project" value="TreeGrafter"/>
</dbReference>
<name>A0A5J4YME4_PORPP</name>
<evidence type="ECO:0000256" key="1">
    <source>
        <dbReference type="SAM" id="Phobius"/>
    </source>
</evidence>
<comment type="caution">
    <text evidence="2">The sequence shown here is derived from an EMBL/GenBank/DDBJ whole genome shotgun (WGS) entry which is preliminary data.</text>
</comment>
<feature type="transmembrane region" description="Helical" evidence="1">
    <location>
        <begin position="292"/>
        <end position="315"/>
    </location>
</feature>
<dbReference type="OrthoDB" id="74158at2759"/>
<gene>
    <name evidence="2" type="ORF">FVE85_2582</name>
</gene>
<organism evidence="2 3">
    <name type="scientific">Porphyridium purpureum</name>
    <name type="common">Red alga</name>
    <name type="synonym">Porphyridium cruentum</name>
    <dbReference type="NCBI Taxonomy" id="35688"/>
    <lineage>
        <taxon>Eukaryota</taxon>
        <taxon>Rhodophyta</taxon>
        <taxon>Bangiophyceae</taxon>
        <taxon>Porphyridiales</taxon>
        <taxon>Porphyridiaceae</taxon>
        <taxon>Porphyridium</taxon>
    </lineage>
</organism>
<keyword evidence="1" id="KW-0812">Transmembrane</keyword>
<feature type="transmembrane region" description="Helical" evidence="1">
    <location>
        <begin position="519"/>
        <end position="542"/>
    </location>
</feature>
<dbReference type="EMBL" id="VRMN01000013">
    <property type="protein sequence ID" value="KAA8491567.1"/>
    <property type="molecule type" value="Genomic_DNA"/>
</dbReference>
<evidence type="ECO:0000313" key="2">
    <source>
        <dbReference type="EMBL" id="KAA8491567.1"/>
    </source>
</evidence>
<keyword evidence="1" id="KW-1133">Transmembrane helix</keyword>
<dbReference type="Proteomes" id="UP000324585">
    <property type="component" value="Unassembled WGS sequence"/>
</dbReference>
<keyword evidence="1" id="KW-0472">Membrane</keyword>
<reference evidence="3" key="1">
    <citation type="journal article" date="2019" name="Nat. Commun.">
        <title>Expansion of phycobilisome linker gene families in mesophilic red algae.</title>
        <authorList>
            <person name="Lee J."/>
            <person name="Kim D."/>
            <person name="Bhattacharya D."/>
            <person name="Yoon H.S."/>
        </authorList>
    </citation>
    <scope>NUCLEOTIDE SEQUENCE [LARGE SCALE GENOMIC DNA]</scope>
    <source>
        <strain evidence="3">CCMP 1328</strain>
    </source>
</reference>
<feature type="transmembrane region" description="Helical" evidence="1">
    <location>
        <begin position="443"/>
        <end position="465"/>
    </location>
</feature>
<dbReference type="PANTHER" id="PTHR22911:SF76">
    <property type="entry name" value="EAMA DOMAIN-CONTAINING PROTEIN"/>
    <property type="match status" value="1"/>
</dbReference>
<feature type="transmembrane region" description="Helical" evidence="1">
    <location>
        <begin position="387"/>
        <end position="405"/>
    </location>
</feature>
<accession>A0A5J4YME4</accession>
<feature type="transmembrane region" description="Helical" evidence="1">
    <location>
        <begin position="412"/>
        <end position="431"/>
    </location>
</feature>
<dbReference type="AlphaFoldDB" id="A0A5J4YME4"/>
<sequence length="616" mass="66077">MDAIRQDGAFWDTDSANIALEGGGDSSSESRPLLCEPTDAGRFASYIAFNSLENLSSPDRVATNRVVFGVERREAQGLAELGVTHEELASSFVAAAGVLPVGSLAPDGDDDLQMIMPLEQRQRLPRRPTEPSLLQRALTRSISFAPATQRNFEDEKSLLLQAADEQPQYVPSFARDALVASPSNLSSTRLVPLHAFAASRRSMMTSLFSLTEDLASDFEQPPVHLDGADFTAGERKEEHGFGAADDFECQESLLLPLLQHVETVVEVEPQTLAGIDKDANVLQLRVSVQVKLAAYVLLACYILSVSSLGVLQGYFPDIPPLTLAAWRVQCWLLALAPLVAAEWRSMGYKRVRACLRIEVLRRVWVASLCQLIWNCALMVALRMTSVANAFLFNNVHSLLLVLWRMVTGAEVLLAEFAGVALGICGAIVALADHQKTTTSSHALALHPVLGAVVALAGAVGGACFVQLSKNLRSQVPPFTFSMLINVANLPWLVLLPLLSGGDVEWSAGMRGLFGWTQQSMWGVAVFIGLVIGIGGGSLSIVLLKVLSPVVIAVCALLVPLVAGDLCALLGLSAWPSAQAMLGACVLLLGIACIAAAQQIRQISMQLRLVSTDPQKL</sequence>
<feature type="transmembrane region" description="Helical" evidence="1">
    <location>
        <begin position="549"/>
        <end position="571"/>
    </location>
</feature>
<evidence type="ECO:0008006" key="4">
    <source>
        <dbReference type="Google" id="ProtNLM"/>
    </source>
</evidence>
<keyword evidence="3" id="KW-1185">Reference proteome</keyword>
<evidence type="ECO:0000313" key="3">
    <source>
        <dbReference type="Proteomes" id="UP000324585"/>
    </source>
</evidence>
<feature type="transmembrane region" description="Helical" evidence="1">
    <location>
        <begin position="321"/>
        <end position="341"/>
    </location>
</feature>
<feature type="transmembrane region" description="Helical" evidence="1">
    <location>
        <begin position="577"/>
        <end position="596"/>
    </location>
</feature>